<dbReference type="AlphaFoldDB" id="A0A4D9DX29"/>
<keyword evidence="7" id="KW-0746">Sphingolipid metabolism</keyword>
<evidence type="ECO:0000256" key="1">
    <source>
        <dbReference type="ARBA" id="ARBA00004141"/>
    </source>
</evidence>
<accession>A0A4D9DX29</accession>
<comment type="cofactor">
    <cofactor evidence="14">
        <name>Zn(2+)</name>
        <dbReference type="ChEBI" id="CHEBI:29105"/>
    </cofactor>
</comment>
<evidence type="ECO:0000256" key="9">
    <source>
        <dbReference type="ARBA" id="ARBA00023136"/>
    </source>
</evidence>
<dbReference type="PANTHER" id="PTHR46139:SF2">
    <property type="entry name" value="ALKALINE CERAMIDASE 1"/>
    <property type="match status" value="1"/>
</dbReference>
<evidence type="ECO:0000256" key="13">
    <source>
        <dbReference type="PIRSR" id="PIRSR608901-1"/>
    </source>
</evidence>
<dbReference type="GO" id="GO:0016020">
    <property type="term" value="C:membrane"/>
    <property type="evidence" value="ECO:0007669"/>
    <property type="project" value="UniProtKB-SubCell"/>
</dbReference>
<keyword evidence="15" id="KW-0443">Lipid metabolism</keyword>
<dbReference type="GO" id="GO:0046514">
    <property type="term" value="P:ceramide catabolic process"/>
    <property type="evidence" value="ECO:0007669"/>
    <property type="project" value="TreeGrafter"/>
</dbReference>
<reference evidence="16 17" key="1">
    <citation type="submission" date="2019-04" db="EMBL/GenBank/DDBJ databases">
        <title>Draft genome of the big-headed turtle Platysternon megacephalum.</title>
        <authorList>
            <person name="Gong S."/>
        </authorList>
    </citation>
    <scope>NUCLEOTIDE SEQUENCE [LARGE SCALE GENOMIC DNA]</scope>
    <source>
        <strain evidence="16">DO16091913</strain>
        <tissue evidence="16">Muscle</tissue>
    </source>
</reference>
<feature type="binding site" evidence="14">
    <location>
        <position position="115"/>
    </location>
    <ligand>
        <name>Zn(2+)</name>
        <dbReference type="ChEBI" id="CHEBI:29105"/>
        <note>catalytic</note>
    </ligand>
</feature>
<organism evidence="16 17">
    <name type="scientific">Platysternon megacephalum</name>
    <name type="common">big-headed turtle</name>
    <dbReference type="NCBI Taxonomy" id="55544"/>
    <lineage>
        <taxon>Eukaryota</taxon>
        <taxon>Metazoa</taxon>
        <taxon>Chordata</taxon>
        <taxon>Craniata</taxon>
        <taxon>Vertebrata</taxon>
        <taxon>Euteleostomi</taxon>
        <taxon>Archelosauria</taxon>
        <taxon>Testudinata</taxon>
        <taxon>Testudines</taxon>
        <taxon>Cryptodira</taxon>
        <taxon>Durocryptodira</taxon>
        <taxon>Testudinoidea</taxon>
        <taxon>Platysternidae</taxon>
        <taxon>Platysternon</taxon>
    </lineage>
</organism>
<feature type="transmembrane region" description="Helical" evidence="15">
    <location>
        <begin position="207"/>
        <end position="225"/>
    </location>
</feature>
<dbReference type="GO" id="GO:0046872">
    <property type="term" value="F:metal ion binding"/>
    <property type="evidence" value="ECO:0007669"/>
    <property type="project" value="UniProtKB-KW"/>
</dbReference>
<keyword evidence="9 15" id="KW-0472">Membrane</keyword>
<evidence type="ECO:0000256" key="3">
    <source>
        <dbReference type="ARBA" id="ARBA00004991"/>
    </source>
</evidence>
<comment type="function">
    <text evidence="15">Hydrolyzes the sphingolipid ceramide into sphingosine and free fatty acid.</text>
</comment>
<keyword evidence="16" id="KW-0346">Stress response</keyword>
<feature type="transmembrane region" description="Helical" evidence="15">
    <location>
        <begin position="245"/>
        <end position="264"/>
    </location>
</feature>
<feature type="binding site" evidence="13">
    <location>
        <position position="51"/>
    </location>
    <ligand>
        <name>Ca(2+)</name>
        <dbReference type="ChEBI" id="CHEBI:29108"/>
    </ligand>
</feature>
<dbReference type="GO" id="GO:0017040">
    <property type="term" value="F:N-acylsphingosine amidohydrolase activity"/>
    <property type="evidence" value="ECO:0007669"/>
    <property type="project" value="UniProtKB-EC"/>
</dbReference>
<evidence type="ECO:0000256" key="7">
    <source>
        <dbReference type="ARBA" id="ARBA00022919"/>
    </source>
</evidence>
<name>A0A4D9DX29_9SAUR</name>
<keyword evidence="14" id="KW-0862">Zinc</keyword>
<dbReference type="UniPathway" id="UPA00222"/>
<dbReference type="Proteomes" id="UP000297703">
    <property type="component" value="Unassembled WGS sequence"/>
</dbReference>
<feature type="binding site" evidence="13">
    <location>
        <position position="54"/>
    </location>
    <ligand>
        <name>Ca(2+)</name>
        <dbReference type="ChEBI" id="CHEBI:29108"/>
    </ligand>
</feature>
<comment type="caution">
    <text evidence="16">The sequence shown here is derived from an EMBL/GenBank/DDBJ whole genome shotgun (WGS) entry which is preliminary data.</text>
</comment>
<comment type="catalytic activity">
    <reaction evidence="12">
        <text>an N-acylsphinganine + H2O = sphinganine + a fatty acid</text>
        <dbReference type="Rhea" id="RHEA:33551"/>
        <dbReference type="ChEBI" id="CHEBI:15377"/>
        <dbReference type="ChEBI" id="CHEBI:28868"/>
        <dbReference type="ChEBI" id="CHEBI:31488"/>
        <dbReference type="ChEBI" id="CHEBI:57817"/>
    </reaction>
    <physiologicalReaction direction="left-to-right" evidence="12">
        <dbReference type="Rhea" id="RHEA:33552"/>
    </physiologicalReaction>
</comment>
<dbReference type="GO" id="GO:0005783">
    <property type="term" value="C:endoplasmic reticulum"/>
    <property type="evidence" value="ECO:0007669"/>
    <property type="project" value="TreeGrafter"/>
</dbReference>
<feature type="binding site" evidence="13">
    <location>
        <position position="65"/>
    </location>
    <ligand>
        <name>Ca(2+)</name>
        <dbReference type="ChEBI" id="CHEBI:29108"/>
    </ligand>
</feature>
<dbReference type="PANTHER" id="PTHR46139">
    <property type="entry name" value="ALKALINE CERAMIDASE"/>
    <property type="match status" value="1"/>
</dbReference>
<evidence type="ECO:0000256" key="12">
    <source>
        <dbReference type="ARBA" id="ARBA00049511"/>
    </source>
</evidence>
<dbReference type="EMBL" id="QXTE01000254">
    <property type="protein sequence ID" value="TFK00812.1"/>
    <property type="molecule type" value="Genomic_DNA"/>
</dbReference>
<feature type="binding site" evidence="14">
    <location>
        <position position="247"/>
    </location>
    <ligand>
        <name>Zn(2+)</name>
        <dbReference type="ChEBI" id="CHEBI:29105"/>
        <note>catalytic</note>
    </ligand>
</feature>
<feature type="transmembrane region" description="Helical" evidence="15">
    <location>
        <begin position="157"/>
        <end position="174"/>
    </location>
</feature>
<evidence type="ECO:0000313" key="17">
    <source>
        <dbReference type="Proteomes" id="UP000297703"/>
    </source>
</evidence>
<dbReference type="GO" id="GO:0046512">
    <property type="term" value="P:sphingosine biosynthetic process"/>
    <property type="evidence" value="ECO:0007669"/>
    <property type="project" value="UniProtKB-ARBA"/>
</dbReference>
<evidence type="ECO:0000256" key="15">
    <source>
        <dbReference type="RuleBase" id="RU364079"/>
    </source>
</evidence>
<keyword evidence="5 15" id="KW-0812">Transmembrane</keyword>
<evidence type="ECO:0000256" key="10">
    <source>
        <dbReference type="ARBA" id="ARBA00047401"/>
    </source>
</evidence>
<evidence type="ECO:0000256" key="6">
    <source>
        <dbReference type="ARBA" id="ARBA00022801"/>
    </source>
</evidence>
<comment type="caution">
    <text evidence="15">Lacks conserved residue(s) required for the propagation of feature annotation.</text>
</comment>
<dbReference type="InterPro" id="IPR008901">
    <property type="entry name" value="ACER"/>
</dbReference>
<proteinExistence type="inferred from homology"/>
<evidence type="ECO:0000256" key="14">
    <source>
        <dbReference type="PIRSR" id="PIRSR608901-2"/>
    </source>
</evidence>
<gene>
    <name evidence="16" type="ORF">DR999_PMT17015</name>
</gene>
<feature type="binding site" evidence="13">
    <location>
        <position position="56"/>
    </location>
    <ligand>
        <name>Ca(2+)</name>
        <dbReference type="ChEBI" id="CHEBI:29108"/>
    </ligand>
</feature>
<keyword evidence="6 15" id="KW-0378">Hydrolase</keyword>
<dbReference type="Pfam" id="PF05875">
    <property type="entry name" value="Ceramidase"/>
    <property type="match status" value="1"/>
</dbReference>
<evidence type="ECO:0000256" key="11">
    <source>
        <dbReference type="ARBA" id="ARBA00048323"/>
    </source>
</evidence>
<dbReference type="STRING" id="55544.A0A4D9DX29"/>
<protein>
    <recommendedName>
        <fullName evidence="15">Alkaline ceramidase</fullName>
        <ecNumber evidence="15">3.5.1.-</ecNumber>
    </recommendedName>
</protein>
<keyword evidence="8 15" id="KW-1133">Transmembrane helix</keyword>
<evidence type="ECO:0000256" key="8">
    <source>
        <dbReference type="ARBA" id="ARBA00022989"/>
    </source>
</evidence>
<comment type="pathway">
    <text evidence="2">Lipid metabolism; sphingolipid metabolism.</text>
</comment>
<comment type="similarity">
    <text evidence="4 15">Belongs to the alkaline ceramidase family.</text>
</comment>
<feature type="binding site" evidence="14">
    <location>
        <position position="243"/>
    </location>
    <ligand>
        <name>Zn(2+)</name>
        <dbReference type="ChEBI" id="CHEBI:29105"/>
        <note>catalytic</note>
    </ligand>
</feature>
<comment type="subcellular location">
    <subcellularLocation>
        <location evidence="1">Membrane</location>
        <topology evidence="1">Multi-pass membrane protein</topology>
    </subcellularLocation>
</comment>
<keyword evidence="13" id="KW-0106">Calcium</keyword>
<evidence type="ECO:0000256" key="4">
    <source>
        <dbReference type="ARBA" id="ARBA00009780"/>
    </source>
</evidence>
<comment type="catalytic activity">
    <reaction evidence="10">
        <text>N-(9Z-octadecenoyl)-sphing-4-enine + H2O = sphing-4-enine + (9Z)-octadecenoate</text>
        <dbReference type="Rhea" id="RHEA:41299"/>
        <dbReference type="ChEBI" id="CHEBI:15377"/>
        <dbReference type="ChEBI" id="CHEBI:30823"/>
        <dbReference type="ChEBI" id="CHEBI:57756"/>
        <dbReference type="ChEBI" id="CHEBI:77996"/>
    </reaction>
    <physiologicalReaction direction="left-to-right" evidence="10">
        <dbReference type="Rhea" id="RHEA:41300"/>
    </physiologicalReaction>
</comment>
<reference evidence="16 17" key="2">
    <citation type="submission" date="2019-04" db="EMBL/GenBank/DDBJ databases">
        <title>The genome sequence of big-headed turtle.</title>
        <authorList>
            <person name="Gong S."/>
        </authorList>
    </citation>
    <scope>NUCLEOTIDE SEQUENCE [LARGE SCALE GENOMIC DNA]</scope>
    <source>
        <strain evidence="16">DO16091913</strain>
        <tissue evidence="16">Muscle</tissue>
    </source>
</reference>
<sequence>MQEGRQSRFHLFPGGVQCAIPLREQPHQLLSLGRGSPKMPSIFAYLTSEVDWCEGNFEHSEVIAEYYNTISNVSFFLLFPILLYLNHQYVQQRPLSAYSLSIMFLLIGIFSTYYHLTLSYVGQLLDELSILWTFALTYTFWIPKCYFPGFIKDRTQFVCLVGIATVVCTLMSFIKPAFNAYLLNSISLHLLYLTCQELKKCSNPRVHRIAAFMVMWWALAISCWLSDKWFCGFWQRINFCYLHSFWHVLISIALLYCCPLFIYFDSRYEIPAFEPELEYWPSDSWPIALPYLALRTPDKRC</sequence>
<evidence type="ECO:0000256" key="5">
    <source>
        <dbReference type="ARBA" id="ARBA00022692"/>
    </source>
</evidence>
<dbReference type="EC" id="3.5.1.-" evidence="15"/>
<feature type="binding site" evidence="13">
    <location>
        <position position="52"/>
    </location>
    <ligand>
        <name>Ca(2+)</name>
        <dbReference type="ChEBI" id="CHEBI:29108"/>
    </ligand>
</feature>
<dbReference type="OrthoDB" id="187171at2759"/>
<keyword evidence="13" id="KW-0479">Metal-binding</keyword>
<keyword evidence="17" id="KW-1185">Reference proteome</keyword>
<comment type="pathway">
    <text evidence="3">Sphingolipid metabolism.</text>
</comment>
<evidence type="ECO:0000313" key="16">
    <source>
        <dbReference type="EMBL" id="TFK00812.1"/>
    </source>
</evidence>
<feature type="transmembrane region" description="Helical" evidence="15">
    <location>
        <begin position="128"/>
        <end position="145"/>
    </location>
</feature>
<feature type="transmembrane region" description="Helical" evidence="15">
    <location>
        <begin position="97"/>
        <end position="116"/>
    </location>
</feature>
<comment type="catalytic activity">
    <reaction evidence="11">
        <text>an N-acylsphing-4-enine + H2O = sphing-4-enine + a fatty acid</text>
        <dbReference type="Rhea" id="RHEA:20856"/>
        <dbReference type="ChEBI" id="CHEBI:15377"/>
        <dbReference type="ChEBI" id="CHEBI:28868"/>
        <dbReference type="ChEBI" id="CHEBI:52639"/>
        <dbReference type="ChEBI" id="CHEBI:57756"/>
        <dbReference type="EC" id="3.5.1.23"/>
    </reaction>
    <physiologicalReaction direction="left-to-right" evidence="11">
        <dbReference type="Rhea" id="RHEA:20857"/>
    </physiologicalReaction>
</comment>
<evidence type="ECO:0000256" key="2">
    <source>
        <dbReference type="ARBA" id="ARBA00004760"/>
    </source>
</evidence>